<protein>
    <recommendedName>
        <fullName evidence="3">Replication-relaxation</fullName>
    </recommendedName>
</protein>
<reference evidence="2" key="1">
    <citation type="journal article" date="2019" name="Int. J. Syst. Evol. Microbiol.">
        <title>The Global Catalogue of Microorganisms (GCM) 10K type strain sequencing project: providing services to taxonomists for standard genome sequencing and annotation.</title>
        <authorList>
            <consortium name="The Broad Institute Genomics Platform"/>
            <consortium name="The Broad Institute Genome Sequencing Center for Infectious Disease"/>
            <person name="Wu L."/>
            <person name="Ma J."/>
        </authorList>
    </citation>
    <scope>NUCLEOTIDE SEQUENCE [LARGE SCALE GENOMIC DNA]</scope>
    <source>
        <strain evidence="2">CGMCC 1.12404</strain>
    </source>
</reference>
<dbReference type="Proteomes" id="UP000617979">
    <property type="component" value="Unassembled WGS sequence"/>
</dbReference>
<evidence type="ECO:0000313" key="2">
    <source>
        <dbReference type="Proteomes" id="UP000617979"/>
    </source>
</evidence>
<name>A0ABQ1H347_9BACL</name>
<keyword evidence="2" id="KW-1185">Reference proteome</keyword>
<dbReference type="EMBL" id="BMEX01000020">
    <property type="protein sequence ID" value="GGA56214.1"/>
    <property type="molecule type" value="Genomic_DNA"/>
</dbReference>
<evidence type="ECO:0008006" key="3">
    <source>
        <dbReference type="Google" id="ProtNLM"/>
    </source>
</evidence>
<dbReference type="RefSeq" id="WP_188433498.1">
    <property type="nucleotide sequence ID" value="NZ_BMEX01000020.1"/>
</dbReference>
<gene>
    <name evidence="1" type="ORF">GCM10007416_31750</name>
</gene>
<sequence length="236" mass="27390">MTISPFSLSHDWALYWKRVYHRGNLNVNGESPIEQKALQALGAVGAIGGSQLSRLFLKRDKNKLKRMIRQQKIIRHEIKKNRQSIPIYTLGPGGAKIANVPEYEENYWVTYQTEDVLKRLLFFQLYDKFPKAQIVPAPSPFVGAVSFKGNLFYVYVVRGDMQDILTYLKWRTFNERMLIVTESLSHLQPLNAFAPDLKIRVTTDQDLRGNLQNLLYRWADGHWVKENHQKQAVVNS</sequence>
<comment type="caution">
    <text evidence="1">The sequence shown here is derived from an EMBL/GenBank/DDBJ whole genome shotgun (WGS) entry which is preliminary data.</text>
</comment>
<accession>A0ABQ1H347</accession>
<proteinExistence type="predicted"/>
<evidence type="ECO:0000313" key="1">
    <source>
        <dbReference type="EMBL" id="GGA56214.1"/>
    </source>
</evidence>
<organism evidence="1 2">
    <name type="scientific">Kroppenstedtia guangzhouensis</name>
    <dbReference type="NCBI Taxonomy" id="1274356"/>
    <lineage>
        <taxon>Bacteria</taxon>
        <taxon>Bacillati</taxon>
        <taxon>Bacillota</taxon>
        <taxon>Bacilli</taxon>
        <taxon>Bacillales</taxon>
        <taxon>Thermoactinomycetaceae</taxon>
        <taxon>Kroppenstedtia</taxon>
    </lineage>
</organism>